<organism evidence="2 3">
    <name type="scientific">Eschrichtius robustus</name>
    <name type="common">California gray whale</name>
    <name type="synonym">Eschrichtius gibbosus</name>
    <dbReference type="NCBI Taxonomy" id="9764"/>
    <lineage>
        <taxon>Eukaryota</taxon>
        <taxon>Metazoa</taxon>
        <taxon>Chordata</taxon>
        <taxon>Craniata</taxon>
        <taxon>Vertebrata</taxon>
        <taxon>Euteleostomi</taxon>
        <taxon>Mammalia</taxon>
        <taxon>Eutheria</taxon>
        <taxon>Laurasiatheria</taxon>
        <taxon>Artiodactyla</taxon>
        <taxon>Whippomorpha</taxon>
        <taxon>Cetacea</taxon>
        <taxon>Mysticeti</taxon>
        <taxon>Eschrichtiidae</taxon>
        <taxon>Eschrichtius</taxon>
    </lineage>
</organism>
<dbReference type="InterPro" id="IPR015421">
    <property type="entry name" value="PyrdxlP-dep_Trfase_major"/>
</dbReference>
<accession>A0AB34H767</accession>
<dbReference type="PANTHER" id="PTHR43795:SF1">
    <property type="entry name" value="INACTIVE 1-AMINOCYCLOPROPANE-1-CARBOXYLATE SYNTHASE-LIKE PROTEIN 2-RELATED"/>
    <property type="match status" value="1"/>
</dbReference>
<gene>
    <name evidence="2" type="ORF">J1605_023016</name>
</gene>
<evidence type="ECO:0000256" key="1">
    <source>
        <dbReference type="ARBA" id="ARBA00022898"/>
    </source>
</evidence>
<protein>
    <submittedName>
        <fullName evidence="2">Uncharacterized protein</fullName>
    </submittedName>
</protein>
<name>A0AB34H767_ESCRO</name>
<evidence type="ECO:0000313" key="3">
    <source>
        <dbReference type="Proteomes" id="UP001159641"/>
    </source>
</evidence>
<reference evidence="2 3" key="1">
    <citation type="submission" date="2022-11" db="EMBL/GenBank/DDBJ databases">
        <title>Whole genome sequence of Eschrichtius robustus ER-17-0199.</title>
        <authorList>
            <person name="Bruniche-Olsen A."/>
            <person name="Black A.N."/>
            <person name="Fields C.J."/>
            <person name="Walden K."/>
            <person name="Dewoody J.A."/>
        </authorList>
    </citation>
    <scope>NUCLEOTIDE SEQUENCE [LARGE SCALE GENOMIC DNA]</scope>
    <source>
        <strain evidence="2">ER-17-0199</strain>
        <tissue evidence="2">Blubber</tissue>
    </source>
</reference>
<evidence type="ECO:0000313" key="2">
    <source>
        <dbReference type="EMBL" id="KAJ8787531.1"/>
    </source>
</evidence>
<dbReference type="Gene3D" id="3.90.1150.10">
    <property type="entry name" value="Aspartate Aminotransferase, domain 1"/>
    <property type="match status" value="1"/>
</dbReference>
<dbReference type="InterPro" id="IPR015422">
    <property type="entry name" value="PyrdxlP-dep_Trfase_small"/>
</dbReference>
<dbReference type="AlphaFoldDB" id="A0AB34H767"/>
<dbReference type="GO" id="GO:0008483">
    <property type="term" value="F:transaminase activity"/>
    <property type="evidence" value="ECO:0007669"/>
    <property type="project" value="TreeGrafter"/>
</dbReference>
<dbReference type="PANTHER" id="PTHR43795">
    <property type="entry name" value="BIFUNCTIONAL ASPARTATE AMINOTRANSFERASE AND GLUTAMATE/ASPARTATE-PREPHENATE AMINOTRANSFERASE-RELATED"/>
    <property type="match status" value="1"/>
</dbReference>
<keyword evidence="1" id="KW-0663">Pyridoxal phosphate</keyword>
<dbReference type="EMBL" id="JAIQCJ010001787">
    <property type="protein sequence ID" value="KAJ8787531.1"/>
    <property type="molecule type" value="Genomic_DNA"/>
</dbReference>
<dbReference type="InterPro" id="IPR050478">
    <property type="entry name" value="Ethylene_sulfur-biosynth"/>
</dbReference>
<dbReference type="GO" id="GO:0006520">
    <property type="term" value="P:amino acid metabolic process"/>
    <property type="evidence" value="ECO:0007669"/>
    <property type="project" value="TreeGrafter"/>
</dbReference>
<dbReference type="Gene3D" id="3.40.640.10">
    <property type="entry name" value="Type I PLP-dependent aspartate aminotransferase-like (Major domain)"/>
    <property type="match status" value="1"/>
</dbReference>
<proteinExistence type="predicted"/>
<dbReference type="Proteomes" id="UP001159641">
    <property type="component" value="Unassembled WGS sequence"/>
</dbReference>
<sequence length="217" mass="25093">MTKHMQQDLVLEEQRHNQASQEQEALLGHLICQLVYLLYSHRYVKVELAHPDSEITDVNIHPFQLMCRRWSKPHSRLCLRATHNKEVGSAVSASGCLCSVSGITQHKLCWLLQDREQIDKVYPPANPHRYIINKLKALKIPFLNCGSGPYIWVNLENFLDLCAFEEDLLLQCCFLNNKLILSRGETYKYKKPGIFHLVMVDKLIGLKHISRISSIRC</sequence>
<comment type="caution">
    <text evidence="2">The sequence shown here is derived from an EMBL/GenBank/DDBJ whole genome shotgun (WGS) entry which is preliminary data.</text>
</comment>
<keyword evidence="3" id="KW-1185">Reference proteome</keyword>